<sequence length="258" mass="31641">MFNDGAESTVDSQIQKYKGTVKPEIRKNGSNRKEYMKIYWQNNKEKKRGYDRKYIQNNEEKRRETVRNYNQNNREKRREYYRKYKETIKKRFEKMNGITVKIIRKRGENGIENIEKIIRKNWQNTVKTIRKRSEKGTENTEKVGKIKRQIYKIFIQIMVKLLLLIHKIILEIKVNYQSFMNWAFGLKRKIFLIKERKKVTKTKQKLMWMSKINRWLKSKNPKMLPNKIQKCLFVLTIMVKEELLIHKMIILEIKIKFQ</sequence>
<gene>
    <name evidence="1" type="ORF">MENTE1834_LOCUS20051</name>
</gene>
<reference evidence="1" key="1">
    <citation type="submission" date="2023-11" db="EMBL/GenBank/DDBJ databases">
        <authorList>
            <person name="Poullet M."/>
        </authorList>
    </citation>
    <scope>NUCLEOTIDE SEQUENCE</scope>
    <source>
        <strain evidence="1">E1834</strain>
    </source>
</reference>
<proteinExistence type="predicted"/>
<protein>
    <submittedName>
        <fullName evidence="1">Uncharacterized protein</fullName>
    </submittedName>
</protein>
<keyword evidence="2" id="KW-1185">Reference proteome</keyword>
<evidence type="ECO:0000313" key="1">
    <source>
        <dbReference type="EMBL" id="CAK5073382.1"/>
    </source>
</evidence>
<name>A0ACB0Z333_MELEN</name>
<organism evidence="1 2">
    <name type="scientific">Meloidogyne enterolobii</name>
    <name type="common">Root-knot nematode worm</name>
    <name type="synonym">Meloidogyne mayaguensis</name>
    <dbReference type="NCBI Taxonomy" id="390850"/>
    <lineage>
        <taxon>Eukaryota</taxon>
        <taxon>Metazoa</taxon>
        <taxon>Ecdysozoa</taxon>
        <taxon>Nematoda</taxon>
        <taxon>Chromadorea</taxon>
        <taxon>Rhabditida</taxon>
        <taxon>Tylenchina</taxon>
        <taxon>Tylenchomorpha</taxon>
        <taxon>Tylenchoidea</taxon>
        <taxon>Meloidogynidae</taxon>
        <taxon>Meloidogyninae</taxon>
        <taxon>Meloidogyne</taxon>
    </lineage>
</organism>
<accession>A0ACB0Z333</accession>
<evidence type="ECO:0000313" key="2">
    <source>
        <dbReference type="Proteomes" id="UP001497535"/>
    </source>
</evidence>
<comment type="caution">
    <text evidence="1">The sequence shown here is derived from an EMBL/GenBank/DDBJ whole genome shotgun (WGS) entry which is preliminary data.</text>
</comment>
<dbReference type="Proteomes" id="UP001497535">
    <property type="component" value="Unassembled WGS sequence"/>
</dbReference>
<dbReference type="EMBL" id="CAVMJV010000023">
    <property type="protein sequence ID" value="CAK5073382.1"/>
    <property type="molecule type" value="Genomic_DNA"/>
</dbReference>